<keyword evidence="2" id="KW-1185">Reference proteome</keyword>
<name>A0ACB8XH35_ARCLA</name>
<organism evidence="1 2">
    <name type="scientific">Arctium lappa</name>
    <name type="common">Greater burdock</name>
    <name type="synonym">Lappa major</name>
    <dbReference type="NCBI Taxonomy" id="4217"/>
    <lineage>
        <taxon>Eukaryota</taxon>
        <taxon>Viridiplantae</taxon>
        <taxon>Streptophyta</taxon>
        <taxon>Embryophyta</taxon>
        <taxon>Tracheophyta</taxon>
        <taxon>Spermatophyta</taxon>
        <taxon>Magnoliopsida</taxon>
        <taxon>eudicotyledons</taxon>
        <taxon>Gunneridae</taxon>
        <taxon>Pentapetalae</taxon>
        <taxon>asterids</taxon>
        <taxon>campanulids</taxon>
        <taxon>Asterales</taxon>
        <taxon>Asteraceae</taxon>
        <taxon>Carduoideae</taxon>
        <taxon>Cardueae</taxon>
        <taxon>Arctiinae</taxon>
        <taxon>Arctium</taxon>
    </lineage>
</organism>
<comment type="caution">
    <text evidence="1">The sequence shown here is derived from an EMBL/GenBank/DDBJ whole genome shotgun (WGS) entry which is preliminary data.</text>
</comment>
<reference evidence="2" key="1">
    <citation type="journal article" date="2022" name="Mol. Ecol. Resour.">
        <title>The genomes of chicory, endive, great burdock and yacon provide insights into Asteraceae palaeo-polyploidization history and plant inulin production.</title>
        <authorList>
            <person name="Fan W."/>
            <person name="Wang S."/>
            <person name="Wang H."/>
            <person name="Wang A."/>
            <person name="Jiang F."/>
            <person name="Liu H."/>
            <person name="Zhao H."/>
            <person name="Xu D."/>
            <person name="Zhang Y."/>
        </authorList>
    </citation>
    <scope>NUCLEOTIDE SEQUENCE [LARGE SCALE GENOMIC DNA]</scope>
    <source>
        <strain evidence="2">cv. Niubang</strain>
    </source>
</reference>
<dbReference type="Proteomes" id="UP001055879">
    <property type="component" value="Linkage Group LG17"/>
</dbReference>
<dbReference type="EMBL" id="CM042063">
    <property type="protein sequence ID" value="KAI3667168.1"/>
    <property type="molecule type" value="Genomic_DNA"/>
</dbReference>
<protein>
    <submittedName>
        <fullName evidence="1">Uncharacterized protein</fullName>
    </submittedName>
</protein>
<evidence type="ECO:0000313" key="2">
    <source>
        <dbReference type="Proteomes" id="UP001055879"/>
    </source>
</evidence>
<reference evidence="1 2" key="2">
    <citation type="journal article" date="2022" name="Mol. Ecol. Resour.">
        <title>The genomes of chicory, endive, great burdock and yacon provide insights into Asteraceae paleo-polyploidization history and plant inulin production.</title>
        <authorList>
            <person name="Fan W."/>
            <person name="Wang S."/>
            <person name="Wang H."/>
            <person name="Wang A."/>
            <person name="Jiang F."/>
            <person name="Liu H."/>
            <person name="Zhao H."/>
            <person name="Xu D."/>
            <person name="Zhang Y."/>
        </authorList>
    </citation>
    <scope>NUCLEOTIDE SEQUENCE [LARGE SCALE GENOMIC DNA]</scope>
    <source>
        <strain evidence="2">cv. Niubang</strain>
    </source>
</reference>
<sequence>MKSLTMSANGFVSEDCKDNGSFAEARMHHFMANGKPLYFNGFNAFWLMCMASDPSTKTKVTDASKQASKLGMNVVRTWAFSDGCSKPLQTSPGCYNEDMFKEWIVEMAAEIKSIDKNHLLEIGLEGFYGESMPDKKQSNPGYEVGTDFISNNQINNVDFATIHIYPDQWVPGSDEARAEFVEKWINSHIEDCKSILGKPLLIAEFGKSSTSAGYTVEARDEYFGTIFNMVYECARTGGSCSGTTFWQVMAEGMENWGDGYQVVLEQNPSTCAVIAQQS</sequence>
<proteinExistence type="predicted"/>
<evidence type="ECO:0000313" key="1">
    <source>
        <dbReference type="EMBL" id="KAI3667168.1"/>
    </source>
</evidence>
<gene>
    <name evidence="1" type="ORF">L6452_42217</name>
</gene>
<accession>A0ACB8XH35</accession>